<evidence type="ECO:0000256" key="4">
    <source>
        <dbReference type="RuleBase" id="RU000685"/>
    </source>
</evidence>
<dbReference type="SUPFAM" id="SSF64593">
    <property type="entry name" value="Intermediate filament protein, coiled coil region"/>
    <property type="match status" value="2"/>
</dbReference>
<keyword evidence="3 5" id="KW-0175">Coiled coil</keyword>
<feature type="domain" description="IF rod" evidence="7">
    <location>
        <begin position="112"/>
        <end position="428"/>
    </location>
</feature>
<dbReference type="Gene3D" id="1.20.5.170">
    <property type="match status" value="1"/>
</dbReference>
<dbReference type="Gene3D" id="1.20.5.500">
    <property type="entry name" value="Single helix bin"/>
    <property type="match status" value="1"/>
</dbReference>
<keyword evidence="1" id="KW-0416">Keratin</keyword>
<dbReference type="PRINTS" id="PR01248">
    <property type="entry name" value="TYPE1KERATIN"/>
</dbReference>
<dbReference type="GO" id="GO:0005198">
    <property type="term" value="F:structural molecule activity"/>
    <property type="evidence" value="ECO:0007669"/>
    <property type="project" value="InterPro"/>
</dbReference>
<name>A0A2G9SB52_AQUCT</name>
<evidence type="ECO:0000313" key="8">
    <source>
        <dbReference type="EMBL" id="PIO37294.1"/>
    </source>
</evidence>
<evidence type="ECO:0000256" key="1">
    <source>
        <dbReference type="ARBA" id="ARBA00022744"/>
    </source>
</evidence>
<dbReference type="Pfam" id="PF00038">
    <property type="entry name" value="Filament"/>
    <property type="match status" value="1"/>
</dbReference>
<comment type="similarity">
    <text evidence="4">Belongs to the intermediate filament family.</text>
</comment>
<evidence type="ECO:0000256" key="2">
    <source>
        <dbReference type="ARBA" id="ARBA00022754"/>
    </source>
</evidence>
<evidence type="ECO:0000256" key="5">
    <source>
        <dbReference type="SAM" id="Coils"/>
    </source>
</evidence>
<evidence type="ECO:0000259" key="7">
    <source>
        <dbReference type="PROSITE" id="PS51842"/>
    </source>
</evidence>
<feature type="coiled-coil region" evidence="5">
    <location>
        <begin position="109"/>
        <end position="150"/>
    </location>
</feature>
<evidence type="ECO:0000256" key="6">
    <source>
        <dbReference type="SAM" id="MobiDB-lite"/>
    </source>
</evidence>
<dbReference type="PROSITE" id="PS00226">
    <property type="entry name" value="IF_ROD_1"/>
    <property type="match status" value="1"/>
</dbReference>
<dbReference type="GO" id="GO:0030855">
    <property type="term" value="P:epithelial cell differentiation"/>
    <property type="evidence" value="ECO:0007669"/>
    <property type="project" value="TreeGrafter"/>
</dbReference>
<dbReference type="Gene3D" id="1.20.5.1160">
    <property type="entry name" value="Vasodilator-stimulated phosphoprotein"/>
    <property type="match status" value="1"/>
</dbReference>
<accession>A0A2G9SB52</accession>
<dbReference type="InterPro" id="IPR039008">
    <property type="entry name" value="IF_rod_dom"/>
</dbReference>
<dbReference type="FunFam" id="1.20.5.170:FF:000002">
    <property type="entry name" value="Type I keratin KA11"/>
    <property type="match status" value="1"/>
</dbReference>
<dbReference type="GO" id="GO:0005882">
    <property type="term" value="C:intermediate filament"/>
    <property type="evidence" value="ECO:0007669"/>
    <property type="project" value="UniProtKB-KW"/>
</dbReference>
<dbReference type="PROSITE" id="PS51842">
    <property type="entry name" value="IF_ROD_2"/>
    <property type="match status" value="1"/>
</dbReference>
<dbReference type="EMBL" id="KV925193">
    <property type="protein sequence ID" value="PIO37294.1"/>
    <property type="molecule type" value="Genomic_DNA"/>
</dbReference>
<dbReference type="PANTHER" id="PTHR23239">
    <property type="entry name" value="INTERMEDIATE FILAMENT"/>
    <property type="match status" value="1"/>
</dbReference>
<keyword evidence="2 4" id="KW-0403">Intermediate filament</keyword>
<proteinExistence type="inferred from homology"/>
<evidence type="ECO:0000256" key="3">
    <source>
        <dbReference type="ARBA" id="ARBA00023054"/>
    </source>
</evidence>
<feature type="coiled-coil region" evidence="5">
    <location>
        <begin position="227"/>
        <end position="254"/>
    </location>
</feature>
<gene>
    <name evidence="8" type="ORF">AB205_0033220</name>
</gene>
<dbReference type="PANTHER" id="PTHR23239:SF207">
    <property type="entry name" value="KERATIN, TYPE I CYTOSKELETAL 24"/>
    <property type="match status" value="1"/>
</dbReference>
<protein>
    <submittedName>
        <fullName evidence="8">Keratin-3, type I cytoskeletal 51 kDa</fullName>
    </submittedName>
</protein>
<sequence>MSFYQTSSSSQMMSTGGMNAGAGGYCGVGGSAGGFGQVGGGFGQGDGFGYGGGYGQGAGAGAGFGQGFGQGAGGFGAGGAGGYGGGAAGSGFGGGAGAGYGGGDGYVNNMNEKQTMQNLNDRLASYLDRVRQLEQSNVELEQKIKDFLAKQRGGSSKGEPGKDYSTYFKTIEDLKAKIITASHDNHTVVLQIDNARLAADDFKMKYENELAMRRSVEADTAGLRKIMDDLTLTKTDLESQFEGLTEEMSLLKKNHDEEVKGQQTTTVGDVNVQMNAAPGNDLLKKMNELREQYEAMAEKNRKEAEDQFKSMSESLKKEITAGQQEVTTTKSEISELKKSLQALEIELQSQLTMKRSLEETLAQTEGQYCVKIAHLQNQIIAIEEQLEQIRAEIECQTADYENLLDAKTKLENEIATYRKLLDESSNVKGDSTTTTQKEATTTSTSTSQVPTRK</sequence>
<dbReference type="GO" id="GO:0045109">
    <property type="term" value="P:intermediate filament organization"/>
    <property type="evidence" value="ECO:0007669"/>
    <property type="project" value="TreeGrafter"/>
</dbReference>
<dbReference type="Proteomes" id="UP000228934">
    <property type="component" value="Unassembled WGS sequence"/>
</dbReference>
<dbReference type="FunFam" id="1.20.5.1160:FF:000002">
    <property type="entry name" value="Type I keratin 10"/>
    <property type="match status" value="1"/>
</dbReference>
<feature type="compositionally biased region" description="Low complexity" evidence="6">
    <location>
        <begin position="431"/>
        <end position="447"/>
    </location>
</feature>
<dbReference type="OrthoDB" id="2441647at2759"/>
<feature type="region of interest" description="Disordered" evidence="6">
    <location>
        <begin position="421"/>
        <end position="453"/>
    </location>
</feature>
<dbReference type="SMART" id="SM01391">
    <property type="entry name" value="Filament"/>
    <property type="match status" value="1"/>
</dbReference>
<keyword evidence="9" id="KW-1185">Reference proteome</keyword>
<dbReference type="AlphaFoldDB" id="A0A2G9SB52"/>
<dbReference type="InterPro" id="IPR002957">
    <property type="entry name" value="Keratin_I"/>
</dbReference>
<evidence type="ECO:0000313" key="9">
    <source>
        <dbReference type="Proteomes" id="UP000228934"/>
    </source>
</evidence>
<dbReference type="InterPro" id="IPR018039">
    <property type="entry name" value="IF_conserved"/>
</dbReference>
<reference evidence="9" key="1">
    <citation type="journal article" date="2017" name="Nat. Commun.">
        <title>The North American bullfrog draft genome provides insight into hormonal regulation of long noncoding RNA.</title>
        <authorList>
            <person name="Hammond S.A."/>
            <person name="Warren R.L."/>
            <person name="Vandervalk B.P."/>
            <person name="Kucuk E."/>
            <person name="Khan H."/>
            <person name="Gibb E.A."/>
            <person name="Pandoh P."/>
            <person name="Kirk H."/>
            <person name="Zhao Y."/>
            <person name="Jones M."/>
            <person name="Mungall A.J."/>
            <person name="Coope R."/>
            <person name="Pleasance S."/>
            <person name="Moore R.A."/>
            <person name="Holt R.A."/>
            <person name="Round J.M."/>
            <person name="Ohora S."/>
            <person name="Walle B.V."/>
            <person name="Veldhoen N."/>
            <person name="Helbing C.C."/>
            <person name="Birol I."/>
        </authorList>
    </citation>
    <scope>NUCLEOTIDE SEQUENCE [LARGE SCALE GENOMIC DNA]</scope>
</reference>
<organism evidence="8 9">
    <name type="scientific">Aquarana catesbeiana</name>
    <name type="common">American bullfrog</name>
    <name type="synonym">Rana catesbeiana</name>
    <dbReference type="NCBI Taxonomy" id="8400"/>
    <lineage>
        <taxon>Eukaryota</taxon>
        <taxon>Metazoa</taxon>
        <taxon>Chordata</taxon>
        <taxon>Craniata</taxon>
        <taxon>Vertebrata</taxon>
        <taxon>Euteleostomi</taxon>
        <taxon>Amphibia</taxon>
        <taxon>Batrachia</taxon>
        <taxon>Anura</taxon>
        <taxon>Neobatrachia</taxon>
        <taxon>Ranoidea</taxon>
        <taxon>Ranidae</taxon>
        <taxon>Aquarana</taxon>
    </lineage>
</organism>